<reference evidence="1" key="3">
    <citation type="submission" date="2025-09" db="UniProtKB">
        <authorList>
            <consortium name="Ensembl"/>
        </authorList>
    </citation>
    <scope>IDENTIFICATION</scope>
</reference>
<sequence>KRLQPFTQRFKPRPPIPPSHIQLSSLLNSVVRLSLKLQVCLNWCTTSSSTNHLLRSNTSYHPLIHNHAIRKLHHKYSRYLTRAPIPNILILTTCNNMIYLNTS</sequence>
<name>A0A672U097_STRHB</name>
<dbReference type="Ensembl" id="ENSSHBT00005009475.1">
    <property type="protein sequence ID" value="ENSSHBP00005007877.1"/>
    <property type="gene ID" value="ENSSHBG00005006856.1"/>
</dbReference>
<protein>
    <submittedName>
        <fullName evidence="1">Uncharacterized protein</fullName>
    </submittedName>
</protein>
<reference evidence="1 2" key="1">
    <citation type="submission" date="2019-11" db="EMBL/GenBank/DDBJ databases">
        <title>Strigops habroptila (kakapo) genome, bStrHab1, primary haplotype, v2.</title>
        <authorList>
            <person name="Jarvis E.D."/>
            <person name="Howard J."/>
            <person name="Rhie A."/>
            <person name="Phillippy A."/>
            <person name="Korlach J."/>
            <person name="Digby A."/>
            <person name="Iorns D."/>
            <person name="Eason D."/>
            <person name="Robertson B."/>
            <person name="Raemaekers T."/>
            <person name="Howe K."/>
            <person name="Lewin H."/>
            <person name="Damas J."/>
            <person name="Hastie A."/>
            <person name="Tracey A."/>
            <person name="Chow W."/>
            <person name="Fedrigo O."/>
        </authorList>
    </citation>
    <scope>NUCLEOTIDE SEQUENCE [LARGE SCALE GENOMIC DNA]</scope>
</reference>
<evidence type="ECO:0000313" key="2">
    <source>
        <dbReference type="Proteomes" id="UP000472266"/>
    </source>
</evidence>
<dbReference type="GeneTree" id="ENSGT01030000237217"/>
<dbReference type="AlphaFoldDB" id="A0A672U097"/>
<dbReference type="InParanoid" id="A0A672U097"/>
<keyword evidence="2" id="KW-1185">Reference proteome</keyword>
<dbReference type="Proteomes" id="UP000472266">
    <property type="component" value="Chromosome 14"/>
</dbReference>
<reference evidence="1" key="2">
    <citation type="submission" date="2025-08" db="UniProtKB">
        <authorList>
            <consortium name="Ensembl"/>
        </authorList>
    </citation>
    <scope>IDENTIFICATION</scope>
</reference>
<dbReference type="OMA" id="AEHTHII"/>
<evidence type="ECO:0000313" key="1">
    <source>
        <dbReference type="Ensembl" id="ENSSHBP00005007877.1"/>
    </source>
</evidence>
<organism evidence="1 2">
    <name type="scientific">Strigops habroptila</name>
    <name type="common">Kakapo</name>
    <dbReference type="NCBI Taxonomy" id="2489341"/>
    <lineage>
        <taxon>Eukaryota</taxon>
        <taxon>Metazoa</taxon>
        <taxon>Chordata</taxon>
        <taxon>Craniata</taxon>
        <taxon>Vertebrata</taxon>
        <taxon>Euteleostomi</taxon>
        <taxon>Archelosauria</taxon>
        <taxon>Archosauria</taxon>
        <taxon>Dinosauria</taxon>
        <taxon>Saurischia</taxon>
        <taxon>Theropoda</taxon>
        <taxon>Coelurosauria</taxon>
        <taxon>Aves</taxon>
        <taxon>Neognathae</taxon>
        <taxon>Neoaves</taxon>
        <taxon>Telluraves</taxon>
        <taxon>Australaves</taxon>
        <taxon>Psittaciformes</taxon>
        <taxon>Psittacidae</taxon>
        <taxon>Strigops</taxon>
    </lineage>
</organism>
<proteinExistence type="predicted"/>
<accession>A0A672U097</accession>